<protein>
    <submittedName>
        <fullName evidence="5">Restriction endonuclease subunit S</fullName>
    </submittedName>
</protein>
<dbReference type="Gene3D" id="3.90.220.20">
    <property type="entry name" value="DNA methylase specificity domains"/>
    <property type="match status" value="2"/>
</dbReference>
<evidence type="ECO:0000313" key="6">
    <source>
        <dbReference type="Proteomes" id="UP000641910"/>
    </source>
</evidence>
<sequence length="411" mass="46934">MNQQQIKEKNTIKYPTDWKAQLLGEIGEFIKGKGISKREIKVNGIPCILYGEIYTDHHVLVRKFKSFIDQKTALKSTRIKKGDLLFTGSGETKEEIGKAVAFLGDVEAYAGGDIIILRPNKSVNSLYLSYALNSEELIKKRARLGQGHSVVHIYPKELKNIKIYLPPLPEQQKIASILSIWDKAIALKEKLIEQKKEQKKGLMQKLLTGEVRLPGFKNEWKSIKLGNLIKEVKEKSTVNNQFPVLSVTKNGIVAQEEHFNKQVASKNNIGYKIVRKNNLVFSTMNLWMGSLDVLTTYNIGIVSPAYKVFELNYQRFHPTFAKYFMQSEFMIWLYKVNSEQGASIVRRNLDLKGLLNTLVTIPPLNEQIEIAKLLINSDREIDLLVSEYELLKQQKKGLMQLLLTGKVRVKV</sequence>
<dbReference type="PANTHER" id="PTHR30408:SF12">
    <property type="entry name" value="TYPE I RESTRICTION ENZYME MJAVIII SPECIFICITY SUBUNIT"/>
    <property type="match status" value="1"/>
</dbReference>
<organism evidence="5 6">
    <name type="scientific">Thermoactinomyces vulgaris</name>
    <dbReference type="NCBI Taxonomy" id="2026"/>
    <lineage>
        <taxon>Bacteria</taxon>
        <taxon>Bacillati</taxon>
        <taxon>Bacillota</taxon>
        <taxon>Bacilli</taxon>
        <taxon>Bacillales</taxon>
        <taxon>Thermoactinomycetaceae</taxon>
        <taxon>Thermoactinomyces</taxon>
    </lineage>
</organism>
<keyword evidence="5" id="KW-0540">Nuclease</keyword>
<dbReference type="Gene3D" id="1.10.287.1120">
    <property type="entry name" value="Bipartite methylase S protein"/>
    <property type="match status" value="1"/>
</dbReference>
<dbReference type="InterPro" id="IPR052021">
    <property type="entry name" value="Type-I_RS_S_subunit"/>
</dbReference>
<reference evidence="5 6" key="1">
    <citation type="submission" date="2020-12" db="EMBL/GenBank/DDBJ databases">
        <title>WGS of Thermoactinomyces spp.</title>
        <authorList>
            <person name="Cheng K."/>
        </authorList>
    </citation>
    <scope>NUCLEOTIDE SEQUENCE [LARGE SCALE GENOMIC DNA]</scope>
    <source>
        <strain evidence="6">CICC 10650\ACCC 41061</strain>
    </source>
</reference>
<dbReference type="Proteomes" id="UP000641910">
    <property type="component" value="Unassembled WGS sequence"/>
</dbReference>
<keyword evidence="2" id="KW-0680">Restriction system</keyword>
<accession>A0ABS0QI03</accession>
<dbReference type="EMBL" id="JAECVU010000002">
    <property type="protein sequence ID" value="MBH8588371.1"/>
    <property type="molecule type" value="Genomic_DNA"/>
</dbReference>
<evidence type="ECO:0000256" key="1">
    <source>
        <dbReference type="ARBA" id="ARBA00010923"/>
    </source>
</evidence>
<dbReference type="InterPro" id="IPR000055">
    <property type="entry name" value="Restrct_endonuc_typeI_TRD"/>
</dbReference>
<keyword evidence="3" id="KW-0238">DNA-binding</keyword>
<dbReference type="InterPro" id="IPR044946">
    <property type="entry name" value="Restrct_endonuc_typeI_TRD_sf"/>
</dbReference>
<keyword evidence="5" id="KW-0255">Endonuclease</keyword>
<keyword evidence="6" id="KW-1185">Reference proteome</keyword>
<dbReference type="Pfam" id="PF01420">
    <property type="entry name" value="Methylase_S"/>
    <property type="match status" value="1"/>
</dbReference>
<dbReference type="SUPFAM" id="SSF116734">
    <property type="entry name" value="DNA methylase specificity domain"/>
    <property type="match status" value="2"/>
</dbReference>
<name>A0ABS0QI03_THEVU</name>
<dbReference type="RefSeq" id="WP_049720575.1">
    <property type="nucleotide sequence ID" value="NZ_CP036487.1"/>
</dbReference>
<dbReference type="GO" id="GO:0004519">
    <property type="term" value="F:endonuclease activity"/>
    <property type="evidence" value="ECO:0007669"/>
    <property type="project" value="UniProtKB-KW"/>
</dbReference>
<dbReference type="CDD" id="cd17268">
    <property type="entry name" value="RMtype1_S_Ara36733I_TRD1-CR1_like"/>
    <property type="match status" value="1"/>
</dbReference>
<evidence type="ECO:0000256" key="3">
    <source>
        <dbReference type="ARBA" id="ARBA00023125"/>
    </source>
</evidence>
<feature type="domain" description="Type I restriction modification DNA specificity" evidence="4">
    <location>
        <begin position="15"/>
        <end position="194"/>
    </location>
</feature>
<evidence type="ECO:0000256" key="2">
    <source>
        <dbReference type="ARBA" id="ARBA00022747"/>
    </source>
</evidence>
<proteinExistence type="inferred from homology"/>
<evidence type="ECO:0000259" key="4">
    <source>
        <dbReference type="Pfam" id="PF01420"/>
    </source>
</evidence>
<keyword evidence="5" id="KW-0378">Hydrolase</keyword>
<dbReference type="PANTHER" id="PTHR30408">
    <property type="entry name" value="TYPE-1 RESTRICTION ENZYME ECOKI SPECIFICITY PROTEIN"/>
    <property type="match status" value="1"/>
</dbReference>
<gene>
    <name evidence="5" type="ORF">I8U22_05995</name>
</gene>
<comment type="similarity">
    <text evidence="1">Belongs to the type-I restriction system S methylase family.</text>
</comment>
<comment type="caution">
    <text evidence="5">The sequence shown here is derived from an EMBL/GenBank/DDBJ whole genome shotgun (WGS) entry which is preliminary data.</text>
</comment>
<evidence type="ECO:0000313" key="5">
    <source>
        <dbReference type="EMBL" id="MBH8588371.1"/>
    </source>
</evidence>